<evidence type="ECO:0000256" key="9">
    <source>
        <dbReference type="SAM" id="Phobius"/>
    </source>
</evidence>
<reference evidence="12 13" key="1">
    <citation type="journal article" date="2011" name="Science">
        <title>The Selaginella genome identifies genetic changes associated with the evolution of vascular plants.</title>
        <authorList>
            <person name="Banks J.A."/>
            <person name="Nishiyama T."/>
            <person name="Hasebe M."/>
            <person name="Bowman J.L."/>
            <person name="Gribskov M."/>
            <person name="dePamphilis C."/>
            <person name="Albert V.A."/>
            <person name="Aono N."/>
            <person name="Aoyama T."/>
            <person name="Ambrose B.A."/>
            <person name="Ashton N.W."/>
            <person name="Axtell M.J."/>
            <person name="Barker E."/>
            <person name="Barker M.S."/>
            <person name="Bennetzen J.L."/>
            <person name="Bonawitz N.D."/>
            <person name="Chapple C."/>
            <person name="Cheng C."/>
            <person name="Correa L.G."/>
            <person name="Dacre M."/>
            <person name="DeBarry J."/>
            <person name="Dreyer I."/>
            <person name="Elias M."/>
            <person name="Engstrom E.M."/>
            <person name="Estelle M."/>
            <person name="Feng L."/>
            <person name="Finet C."/>
            <person name="Floyd S.K."/>
            <person name="Frommer W.B."/>
            <person name="Fujita T."/>
            <person name="Gramzow L."/>
            <person name="Gutensohn M."/>
            <person name="Harholt J."/>
            <person name="Hattori M."/>
            <person name="Heyl A."/>
            <person name="Hirai T."/>
            <person name="Hiwatashi Y."/>
            <person name="Ishikawa M."/>
            <person name="Iwata M."/>
            <person name="Karol K.G."/>
            <person name="Koehler B."/>
            <person name="Kolukisaoglu U."/>
            <person name="Kubo M."/>
            <person name="Kurata T."/>
            <person name="Lalonde S."/>
            <person name="Li K."/>
            <person name="Li Y."/>
            <person name="Litt A."/>
            <person name="Lyons E."/>
            <person name="Manning G."/>
            <person name="Maruyama T."/>
            <person name="Michael T.P."/>
            <person name="Mikami K."/>
            <person name="Miyazaki S."/>
            <person name="Morinaga S."/>
            <person name="Murata T."/>
            <person name="Mueller-Roeber B."/>
            <person name="Nelson D.R."/>
            <person name="Obara M."/>
            <person name="Oguri Y."/>
            <person name="Olmstead R.G."/>
            <person name="Onodera N."/>
            <person name="Petersen B.L."/>
            <person name="Pils B."/>
            <person name="Prigge M."/>
            <person name="Rensing S.A."/>
            <person name="Riano-Pachon D.M."/>
            <person name="Roberts A.W."/>
            <person name="Sato Y."/>
            <person name="Scheller H.V."/>
            <person name="Schulz B."/>
            <person name="Schulz C."/>
            <person name="Shakirov E.V."/>
            <person name="Shibagaki N."/>
            <person name="Shinohara N."/>
            <person name="Shippen D.E."/>
            <person name="Soerensen I."/>
            <person name="Sotooka R."/>
            <person name="Sugimoto N."/>
            <person name="Sugita M."/>
            <person name="Sumikawa N."/>
            <person name="Tanurdzic M."/>
            <person name="Theissen G."/>
            <person name="Ulvskov P."/>
            <person name="Wakazuki S."/>
            <person name="Weng J.K."/>
            <person name="Willats W.W."/>
            <person name="Wipf D."/>
            <person name="Wolf P.G."/>
            <person name="Yang L."/>
            <person name="Zimmer A.D."/>
            <person name="Zhu Q."/>
            <person name="Mitros T."/>
            <person name="Hellsten U."/>
            <person name="Loque D."/>
            <person name="Otillar R."/>
            <person name="Salamov A."/>
            <person name="Schmutz J."/>
            <person name="Shapiro H."/>
            <person name="Lindquist E."/>
            <person name="Lucas S."/>
            <person name="Rokhsar D."/>
            <person name="Grigoriev I.V."/>
        </authorList>
    </citation>
    <scope>NUCLEOTIDE SEQUENCE [LARGE SCALE GENOMIC DNA]</scope>
</reference>
<keyword evidence="10" id="KW-0732">Signal</keyword>
<dbReference type="GO" id="GO:0055085">
    <property type="term" value="P:transmembrane transport"/>
    <property type="evidence" value="ECO:0000318"/>
    <property type="project" value="GO_Central"/>
</dbReference>
<keyword evidence="3" id="KW-0813">Transport</keyword>
<dbReference type="InterPro" id="IPR027417">
    <property type="entry name" value="P-loop_NTPase"/>
</dbReference>
<feature type="transmembrane region" description="Helical" evidence="9">
    <location>
        <begin position="279"/>
        <end position="301"/>
    </location>
</feature>
<accession>D8RGY6</accession>
<evidence type="ECO:0000313" key="13">
    <source>
        <dbReference type="Proteomes" id="UP000001514"/>
    </source>
</evidence>
<dbReference type="GO" id="GO:0140359">
    <property type="term" value="F:ABC-type transporter activity"/>
    <property type="evidence" value="ECO:0007669"/>
    <property type="project" value="InterPro"/>
</dbReference>
<dbReference type="FunCoup" id="D8RGY6">
    <property type="interactions" value="27"/>
</dbReference>
<dbReference type="Pfam" id="PF19055">
    <property type="entry name" value="ABC2_membrane_7"/>
    <property type="match status" value="1"/>
</dbReference>
<evidence type="ECO:0000256" key="6">
    <source>
        <dbReference type="ARBA" id="ARBA00022840"/>
    </source>
</evidence>
<dbReference type="GO" id="GO:0042626">
    <property type="term" value="F:ATPase-coupled transmembrane transporter activity"/>
    <property type="evidence" value="ECO:0000318"/>
    <property type="project" value="GO_Central"/>
</dbReference>
<protein>
    <submittedName>
        <fullName evidence="12">ATP-binding cassette transporter</fullName>
    </submittedName>
</protein>
<dbReference type="eggNOG" id="KOG0061">
    <property type="taxonomic scope" value="Eukaryota"/>
</dbReference>
<feature type="chain" id="PRO_5003121804" evidence="10">
    <location>
        <begin position="23"/>
        <end position="1065"/>
    </location>
</feature>
<feature type="transmembrane region" description="Helical" evidence="9">
    <location>
        <begin position="1033"/>
        <end position="1058"/>
    </location>
</feature>
<dbReference type="EMBL" id="GL377579">
    <property type="protein sequence ID" value="EFJ28673.1"/>
    <property type="molecule type" value="Genomic_DNA"/>
</dbReference>
<dbReference type="AlphaFoldDB" id="D8RGY6"/>
<dbReference type="OrthoDB" id="66620at2759"/>
<feature type="transmembrane region" description="Helical" evidence="9">
    <location>
        <begin position="862"/>
        <end position="881"/>
    </location>
</feature>
<feature type="domain" description="ABC transporter" evidence="11">
    <location>
        <begin position="460"/>
        <end position="702"/>
    </location>
</feature>
<evidence type="ECO:0000256" key="3">
    <source>
        <dbReference type="ARBA" id="ARBA00022448"/>
    </source>
</evidence>
<evidence type="ECO:0000256" key="5">
    <source>
        <dbReference type="ARBA" id="ARBA00022741"/>
    </source>
</evidence>
<dbReference type="OMA" id="AFFCMIT"/>
<dbReference type="InParanoid" id="D8RGY6"/>
<dbReference type="Gramene" id="EFJ28673">
    <property type="protein sequence ID" value="EFJ28673"/>
    <property type="gene ID" value="SELMODRAFT_411220"/>
</dbReference>
<dbReference type="InterPro" id="IPR043926">
    <property type="entry name" value="ABCG_dom"/>
</dbReference>
<dbReference type="GeneID" id="9632453"/>
<dbReference type="InterPro" id="IPR003439">
    <property type="entry name" value="ABC_transporter-like_ATP-bd"/>
</dbReference>
<dbReference type="GO" id="GO:0016887">
    <property type="term" value="F:ATP hydrolysis activity"/>
    <property type="evidence" value="ECO:0007669"/>
    <property type="project" value="InterPro"/>
</dbReference>
<evidence type="ECO:0000313" key="12">
    <source>
        <dbReference type="EMBL" id="EFJ28673.1"/>
    </source>
</evidence>
<evidence type="ECO:0000256" key="10">
    <source>
        <dbReference type="SAM" id="SignalP"/>
    </source>
</evidence>
<dbReference type="PROSITE" id="PS00211">
    <property type="entry name" value="ABC_TRANSPORTER_1"/>
    <property type="match status" value="1"/>
</dbReference>
<keyword evidence="5" id="KW-0547">Nucleotide-binding</keyword>
<dbReference type="GO" id="GO:0016020">
    <property type="term" value="C:membrane"/>
    <property type="evidence" value="ECO:0000318"/>
    <property type="project" value="GO_Central"/>
</dbReference>
<dbReference type="SMART" id="SM00382">
    <property type="entry name" value="AAA"/>
    <property type="match status" value="1"/>
</dbReference>
<feature type="transmembrane region" description="Helical" evidence="9">
    <location>
        <begin position="831"/>
        <end position="850"/>
    </location>
</feature>
<feature type="signal peptide" evidence="10">
    <location>
        <begin position="1"/>
        <end position="22"/>
    </location>
</feature>
<dbReference type="InterPro" id="IPR003593">
    <property type="entry name" value="AAA+_ATPase"/>
</dbReference>
<dbReference type="Pfam" id="PF00005">
    <property type="entry name" value="ABC_tran"/>
    <property type="match status" value="1"/>
</dbReference>
<dbReference type="PANTHER" id="PTHR48041:SF91">
    <property type="entry name" value="ABC TRANSPORTER G FAMILY MEMBER 28"/>
    <property type="match status" value="1"/>
</dbReference>
<keyword evidence="6 12" id="KW-0067">ATP-binding</keyword>
<comment type="subcellular location">
    <subcellularLocation>
        <location evidence="1">Membrane</location>
        <topology evidence="1">Multi-pass membrane protein</topology>
    </subcellularLocation>
</comment>
<gene>
    <name evidence="12" type="primary">SmABCG28</name>
    <name evidence="12" type="ORF">SELMODRAFT_411220</name>
</gene>
<evidence type="ECO:0000256" key="8">
    <source>
        <dbReference type="ARBA" id="ARBA00023136"/>
    </source>
</evidence>
<dbReference type="Gene3D" id="3.40.50.300">
    <property type="entry name" value="P-loop containing nucleotide triphosphate hydrolases"/>
    <property type="match status" value="1"/>
</dbReference>
<dbReference type="Proteomes" id="UP000001514">
    <property type="component" value="Unassembled WGS sequence"/>
</dbReference>
<sequence length="1065" mass="117938">MGRKIAQGLAFVIFLWLALARAQQFGGLAPPLPSVIPPPFDPGSPFSPELQARALLRNRTQQLTDEVASKFSFCIVNGNEDRDLAFDYKDDSFIRDCANGGSLLTRLCGRAEIELYFKSLQSTGHSVEQNLNCNVSNWSDGCEAGWASSVSQTEIPDEIPVRNLNPQPCCDGFFCPQGLSCMIPCPLGAYCPRAIFNETSGNCDPYGYGRSPNVVCGGADRWADVTSSPGVYCEPGQYCPSPVSTQSCTSGNYCREGATSPKRCYKFTSCKTGSDRQNLRVYGALFITILAMLLVLVYSCSDQVMNFRDKRKSKAREKAARQAREHVSAMERWKVMKEVSKRAKTFSSKFSRTFSRKRVKSSEEIQELTPMGFSKSHDQEHVVAMQASPTGTHPPQLAMPPMAYAAKHGGVHMDKSSDTESQIFGYAFRQIEQEKATDFIKESTANMVADGRRKRPLIELRFENLTMVLKKTGKRILSNVTGKLTPGDITAIMGPSGAGKTTFLNAVAGKAASECNTTGHMYINGKQGSIRSYRKIIGFVPQDDIVHGSLTVEENLVFSSKYRLSVDLPKRERVLLVERIIASLGLGPIRDSLVGTVEKRGISGGQRKRVNVGLEMVMEPSLLILDEPTSGLDSTSSRLVVQALRREAMLGVNVVVVLHQPSYGLFMMFDYVMFLAKGGRTAYLGPVADVESYFISLGVVVPERINPPDHYMDLLEGVVKPEGNPTFDPSMLPIIWMQHEGHAIPDELKEMAAVAESDFSIVSRKKLEQTKTFREEAWQELKEPVVVWWDGIRHAIFSVPDITGRKIPGFFSQFSLILGRVSKQRFREARLLVQDYIILFLAGICVGLLADAKDQALGANGYPYSIIALSLLCMISALRTFSADKLQFWRESASGINRVAFFLAKDTVDHFNTVVKPFVYLSMFYFFCNPRSTFISNYIITLAFIYCITGIAYVFAILMQPSTAQLCCVFFPVVSTLVATRTGATGILKVLIQGSYARWALEAYVVANAQRYSGVWLITRCGALARSGYDLNHFNLCVAVLIAYGIGARAVALLSLFFSNRKKQR</sequence>
<organism evidence="13">
    <name type="scientific">Selaginella moellendorffii</name>
    <name type="common">Spikemoss</name>
    <dbReference type="NCBI Taxonomy" id="88036"/>
    <lineage>
        <taxon>Eukaryota</taxon>
        <taxon>Viridiplantae</taxon>
        <taxon>Streptophyta</taxon>
        <taxon>Embryophyta</taxon>
        <taxon>Tracheophyta</taxon>
        <taxon>Lycopodiopsida</taxon>
        <taxon>Selaginellales</taxon>
        <taxon>Selaginellaceae</taxon>
        <taxon>Selaginella</taxon>
    </lineage>
</organism>
<dbReference type="PROSITE" id="PS50893">
    <property type="entry name" value="ABC_TRANSPORTER_2"/>
    <property type="match status" value="1"/>
</dbReference>
<dbReference type="HOGENOM" id="CLU_000604_57_0_1"/>
<keyword evidence="4 9" id="KW-0812">Transmembrane</keyword>
<dbReference type="CDD" id="cd03213">
    <property type="entry name" value="ABCG_EPDR"/>
    <property type="match status" value="1"/>
</dbReference>
<evidence type="ECO:0000256" key="1">
    <source>
        <dbReference type="ARBA" id="ARBA00004141"/>
    </source>
</evidence>
<dbReference type="KEGG" id="smo:SELMODRAFT_411220"/>
<dbReference type="FunFam" id="3.40.50.300:FF:000367">
    <property type="entry name" value="ABC transporter G family member 24"/>
    <property type="match status" value="1"/>
</dbReference>
<name>D8RGY6_SELML</name>
<dbReference type="SUPFAM" id="SSF52540">
    <property type="entry name" value="P-loop containing nucleoside triphosphate hydrolases"/>
    <property type="match status" value="1"/>
</dbReference>
<keyword evidence="7 9" id="KW-1133">Transmembrane helix</keyword>
<evidence type="ECO:0000256" key="7">
    <source>
        <dbReference type="ARBA" id="ARBA00022989"/>
    </source>
</evidence>
<keyword evidence="8 9" id="KW-0472">Membrane</keyword>
<proteinExistence type="inferred from homology"/>
<feature type="transmembrane region" description="Helical" evidence="9">
    <location>
        <begin position="935"/>
        <end position="956"/>
    </location>
</feature>
<evidence type="ECO:0000256" key="4">
    <source>
        <dbReference type="ARBA" id="ARBA00022692"/>
    </source>
</evidence>
<evidence type="ECO:0000259" key="11">
    <source>
        <dbReference type="PROSITE" id="PS50893"/>
    </source>
</evidence>
<evidence type="ECO:0000256" key="2">
    <source>
        <dbReference type="ARBA" id="ARBA00005814"/>
    </source>
</evidence>
<dbReference type="InterPro" id="IPR017871">
    <property type="entry name" value="ABC_transporter-like_CS"/>
</dbReference>
<comment type="similarity">
    <text evidence="2">Belongs to the ABC transporter superfamily. ABCG family. Eye pigment precursor importer (TC 3.A.1.204) subfamily.</text>
</comment>
<dbReference type="PANTHER" id="PTHR48041">
    <property type="entry name" value="ABC TRANSPORTER G FAMILY MEMBER 28"/>
    <property type="match status" value="1"/>
</dbReference>
<dbReference type="GO" id="GO:0005524">
    <property type="term" value="F:ATP binding"/>
    <property type="evidence" value="ECO:0007669"/>
    <property type="project" value="UniProtKB-KW"/>
</dbReference>
<dbReference type="InterPro" id="IPR050352">
    <property type="entry name" value="ABCG_transporters"/>
</dbReference>
<keyword evidence="13" id="KW-1185">Reference proteome</keyword>